<reference evidence="1" key="1">
    <citation type="submission" date="2020-05" db="EMBL/GenBank/DDBJ databases">
        <authorList>
            <person name="Chiriac C."/>
            <person name="Salcher M."/>
            <person name="Ghai R."/>
            <person name="Kavagutti S V."/>
        </authorList>
    </citation>
    <scope>NUCLEOTIDE SEQUENCE</scope>
</reference>
<organism evidence="1">
    <name type="scientific">freshwater metagenome</name>
    <dbReference type="NCBI Taxonomy" id="449393"/>
    <lineage>
        <taxon>unclassified sequences</taxon>
        <taxon>metagenomes</taxon>
        <taxon>ecological metagenomes</taxon>
    </lineage>
</organism>
<evidence type="ECO:0000313" key="1">
    <source>
        <dbReference type="EMBL" id="CAB4565915.1"/>
    </source>
</evidence>
<dbReference type="EMBL" id="CAEZTK010000024">
    <property type="protein sequence ID" value="CAB4565915.1"/>
    <property type="molecule type" value="Genomic_DNA"/>
</dbReference>
<dbReference type="AlphaFoldDB" id="A0A6J6DSN8"/>
<accession>A0A6J6DSN8</accession>
<gene>
    <name evidence="1" type="ORF">UFOPK1643_00482</name>
</gene>
<sequence length="47" mass="4800">MRIAAVRDSSVGISTSPIMRGGLGLVKARLDLAPVKIIPLADSPAGK</sequence>
<protein>
    <submittedName>
        <fullName evidence="1">Unannotated protein</fullName>
    </submittedName>
</protein>
<name>A0A6J6DSN8_9ZZZZ</name>
<proteinExistence type="predicted"/>